<feature type="signal peptide" evidence="3">
    <location>
        <begin position="1"/>
        <end position="32"/>
    </location>
</feature>
<keyword evidence="2 3" id="KW-0378">Hydrolase</keyword>
<dbReference type="RefSeq" id="WP_184215038.1">
    <property type="nucleotide sequence ID" value="NZ_JACHIP010000002.1"/>
</dbReference>
<dbReference type="PANTHER" id="PTHR43918">
    <property type="entry name" value="ACETYLCHOLINESTERASE"/>
    <property type="match status" value="1"/>
</dbReference>
<dbReference type="SUPFAM" id="SSF53474">
    <property type="entry name" value="alpha/beta-Hydrolases"/>
    <property type="match status" value="1"/>
</dbReference>
<keyword evidence="6" id="KW-1185">Reference proteome</keyword>
<dbReference type="PANTHER" id="PTHR43918:SF4">
    <property type="entry name" value="CARBOXYLIC ESTER HYDROLASE"/>
    <property type="match status" value="1"/>
</dbReference>
<sequence>MKLFPSIRLQRLLISTTASLAALISFTSILQAQSGSSLEVETKLGKVAGEQEGGIRAFLGIPYAAPPVGPLRWREPMPAAKWKDVRQATSFGPHCMQAPFFEDMIFRDPGPSEDCLTLNIWTPAKDKSAKLPVMVWIYGGGYQGGSTSEARQDGMVLAQNGVIVVTMNYRLGIFGFFTHPALTAESPNKASGNYGLLDHTAALRWVKENIAAFGGDPSNVTLFGESAGSFAVSTHMASPVDKGLFQKAIGESGGAFSKSTLGMKTRAEAEVKDAEFASKVYHVDTLDALRAIPAQELLDRATKPVKDPDLIRFGPVVDGYLLPESVPSIFAAGKQNDIPLLAGWNHDEGGVLSKSTVDSFQASVNKQFGDDAPKVLAAYTAASDADSIRAASDLTADSFIAYSTWKWLEAQATTGKQPVYRYRFDEVVPADPFHAAGDSAYHSGEIAYVFGSQHLLTDFKWTPEDQALSKQMQQYWSNFAKMGDPNGAGLTKWPVYNAASDWQVMHLSAQPAADKDATRSRDLVLDSIWAK</sequence>
<evidence type="ECO:0000256" key="3">
    <source>
        <dbReference type="RuleBase" id="RU361235"/>
    </source>
</evidence>
<evidence type="ECO:0000313" key="6">
    <source>
        <dbReference type="Proteomes" id="UP000540989"/>
    </source>
</evidence>
<reference evidence="5 6" key="1">
    <citation type="submission" date="2020-08" db="EMBL/GenBank/DDBJ databases">
        <title>Genomic Encyclopedia of Type Strains, Phase IV (KMG-V): Genome sequencing to study the core and pangenomes of soil and plant-associated prokaryotes.</title>
        <authorList>
            <person name="Whitman W."/>
        </authorList>
    </citation>
    <scope>NUCLEOTIDE SEQUENCE [LARGE SCALE GENOMIC DNA]</scope>
    <source>
        <strain evidence="5 6">M8UP14</strain>
    </source>
</reference>
<dbReference type="InterPro" id="IPR002018">
    <property type="entry name" value="CarbesteraseB"/>
</dbReference>
<dbReference type="Proteomes" id="UP000540989">
    <property type="component" value="Unassembled WGS sequence"/>
</dbReference>
<organism evidence="5 6">
    <name type="scientific">Granulicella aggregans</name>
    <dbReference type="NCBI Taxonomy" id="474949"/>
    <lineage>
        <taxon>Bacteria</taxon>
        <taxon>Pseudomonadati</taxon>
        <taxon>Acidobacteriota</taxon>
        <taxon>Terriglobia</taxon>
        <taxon>Terriglobales</taxon>
        <taxon>Acidobacteriaceae</taxon>
        <taxon>Granulicella</taxon>
    </lineage>
</organism>
<dbReference type="EMBL" id="JACHIP010000002">
    <property type="protein sequence ID" value="MBB5056820.1"/>
    <property type="molecule type" value="Genomic_DNA"/>
</dbReference>
<accession>A0A7W7ZBG0</accession>
<comment type="similarity">
    <text evidence="1 3">Belongs to the type-B carboxylesterase/lipase family.</text>
</comment>
<proteinExistence type="inferred from homology"/>
<dbReference type="InterPro" id="IPR050654">
    <property type="entry name" value="AChE-related_enzymes"/>
</dbReference>
<evidence type="ECO:0000256" key="2">
    <source>
        <dbReference type="ARBA" id="ARBA00022801"/>
    </source>
</evidence>
<evidence type="ECO:0000259" key="4">
    <source>
        <dbReference type="Pfam" id="PF00135"/>
    </source>
</evidence>
<dbReference type="InterPro" id="IPR019819">
    <property type="entry name" value="Carboxylesterase_B_CS"/>
</dbReference>
<comment type="caution">
    <text evidence="5">The sequence shown here is derived from an EMBL/GenBank/DDBJ whole genome shotgun (WGS) entry which is preliminary data.</text>
</comment>
<dbReference type="Gene3D" id="3.40.50.1820">
    <property type="entry name" value="alpha/beta hydrolase"/>
    <property type="match status" value="1"/>
</dbReference>
<dbReference type="PROSITE" id="PS00941">
    <property type="entry name" value="CARBOXYLESTERASE_B_2"/>
    <property type="match status" value="1"/>
</dbReference>
<protein>
    <recommendedName>
        <fullName evidence="3">Carboxylic ester hydrolase</fullName>
        <ecNumber evidence="3">3.1.1.-</ecNumber>
    </recommendedName>
</protein>
<evidence type="ECO:0000256" key="1">
    <source>
        <dbReference type="ARBA" id="ARBA00005964"/>
    </source>
</evidence>
<dbReference type="GO" id="GO:0052689">
    <property type="term" value="F:carboxylic ester hydrolase activity"/>
    <property type="evidence" value="ECO:0007669"/>
    <property type="project" value="TreeGrafter"/>
</dbReference>
<evidence type="ECO:0000313" key="5">
    <source>
        <dbReference type="EMBL" id="MBB5056820.1"/>
    </source>
</evidence>
<dbReference type="PROSITE" id="PS00122">
    <property type="entry name" value="CARBOXYLESTERASE_B_1"/>
    <property type="match status" value="1"/>
</dbReference>
<dbReference type="InterPro" id="IPR029058">
    <property type="entry name" value="AB_hydrolase_fold"/>
</dbReference>
<feature type="chain" id="PRO_5031611603" description="Carboxylic ester hydrolase" evidence="3">
    <location>
        <begin position="33"/>
        <end position="531"/>
    </location>
</feature>
<name>A0A7W7ZBG0_9BACT</name>
<dbReference type="AlphaFoldDB" id="A0A7W7ZBG0"/>
<feature type="domain" description="Carboxylesterase type B" evidence="4">
    <location>
        <begin position="37"/>
        <end position="515"/>
    </location>
</feature>
<dbReference type="InterPro" id="IPR019826">
    <property type="entry name" value="Carboxylesterase_B_AS"/>
</dbReference>
<dbReference type="EC" id="3.1.1.-" evidence="3"/>
<dbReference type="Pfam" id="PF00135">
    <property type="entry name" value="COesterase"/>
    <property type="match status" value="1"/>
</dbReference>
<keyword evidence="3" id="KW-0732">Signal</keyword>
<gene>
    <name evidence="5" type="ORF">HDF16_001505</name>
</gene>